<protein>
    <recommendedName>
        <fullName evidence="1">PIN domain-containing protein</fullName>
    </recommendedName>
</protein>
<dbReference type="Proteomes" id="UP000032946">
    <property type="component" value="Chromosome"/>
</dbReference>
<accession>A0A9P1KH45</accession>
<evidence type="ECO:0000259" key="1">
    <source>
        <dbReference type="Pfam" id="PF01850"/>
    </source>
</evidence>
<dbReference type="SUPFAM" id="SSF88723">
    <property type="entry name" value="PIN domain-like"/>
    <property type="match status" value="1"/>
</dbReference>
<sequence length="140" mass="15895">MSPKIIVDTGVLIAFLLPKDKFHSWAVNQLSKITAPVITNESVITEACFLARRIHQGQATILKLIKQGHLVIPFTLIQEIEAIESLMQRYVSVPMSLADACLVRMSEMYEDSQIITLDSDFTIYRKHRNQTIPIIMPLDN</sequence>
<dbReference type="Gene3D" id="3.40.50.1010">
    <property type="entry name" value="5'-nuclease"/>
    <property type="match status" value="1"/>
</dbReference>
<name>A0A9P1KH45_9CYAN</name>
<keyword evidence="3" id="KW-1185">Reference proteome</keyword>
<evidence type="ECO:0000313" key="2">
    <source>
        <dbReference type="EMBL" id="CDM96221.1"/>
    </source>
</evidence>
<dbReference type="RefSeq" id="WP_008050002.1">
    <property type="nucleotide sequence ID" value="NZ_FO818640.1"/>
</dbReference>
<dbReference type="AlphaFoldDB" id="A0A9P1KH45"/>
<dbReference type="Pfam" id="PF01850">
    <property type="entry name" value="PIN"/>
    <property type="match status" value="1"/>
</dbReference>
<feature type="domain" description="PIN" evidence="1">
    <location>
        <begin position="5"/>
        <end position="122"/>
    </location>
</feature>
<dbReference type="InterPro" id="IPR029060">
    <property type="entry name" value="PIN-like_dom_sf"/>
</dbReference>
<evidence type="ECO:0000313" key="3">
    <source>
        <dbReference type="Proteomes" id="UP000032946"/>
    </source>
</evidence>
<dbReference type="EMBL" id="FO818640">
    <property type="protein sequence ID" value="CDM96221.1"/>
    <property type="molecule type" value="Genomic_DNA"/>
</dbReference>
<reference evidence="2 3" key="1">
    <citation type="submission" date="2014-02" db="EMBL/GenBank/DDBJ databases">
        <authorList>
            <person name="Genoscope - CEA"/>
        </authorList>
    </citation>
    <scope>NUCLEOTIDE SEQUENCE [LARGE SCALE GENOMIC DNA]</scope>
    <source>
        <strain evidence="2 3">PCC 8005</strain>
    </source>
</reference>
<gene>
    <name evidence="2" type="ORF">ARTHRO_40627</name>
</gene>
<organism evidence="2 3">
    <name type="scientific">Limnospira indica PCC 8005</name>
    <dbReference type="NCBI Taxonomy" id="376219"/>
    <lineage>
        <taxon>Bacteria</taxon>
        <taxon>Bacillati</taxon>
        <taxon>Cyanobacteriota</taxon>
        <taxon>Cyanophyceae</taxon>
        <taxon>Oscillatoriophycideae</taxon>
        <taxon>Oscillatoriales</taxon>
        <taxon>Sirenicapillariaceae</taxon>
        <taxon>Limnospira</taxon>
    </lineage>
</organism>
<proteinExistence type="predicted"/>
<dbReference type="InterPro" id="IPR002716">
    <property type="entry name" value="PIN_dom"/>
</dbReference>